<organism evidence="1 2">
    <name type="scientific">Lentilactobacillus kosonis</name>
    <dbReference type="NCBI Taxonomy" id="2810561"/>
    <lineage>
        <taxon>Bacteria</taxon>
        <taxon>Bacillati</taxon>
        <taxon>Bacillota</taxon>
        <taxon>Bacilli</taxon>
        <taxon>Lactobacillales</taxon>
        <taxon>Lactobacillaceae</taxon>
        <taxon>Lentilactobacillus</taxon>
    </lineage>
</organism>
<reference evidence="1 2" key="1">
    <citation type="submission" date="2017-11" db="EMBL/GenBank/DDBJ databases">
        <title>Draft Genome Sequence of Lactobacillus curieae NBRC 111893 isolated from Koso, a Japanese sugar-Vegetable Fermented Beverage.</title>
        <authorList>
            <person name="Chiou T.Y."/>
            <person name="Oshima K."/>
            <person name="Suda W."/>
            <person name="Hattori M."/>
            <person name="Takahashi T."/>
        </authorList>
    </citation>
    <scope>NUCLEOTIDE SEQUENCE [LARGE SCALE GENOMIC DNA]</scope>
    <source>
        <strain evidence="1 2">NBRC111893</strain>
    </source>
</reference>
<dbReference type="GO" id="GO:0016787">
    <property type="term" value="F:hydrolase activity"/>
    <property type="evidence" value="ECO:0007669"/>
    <property type="project" value="UniProtKB-KW"/>
</dbReference>
<dbReference type="EMBL" id="BEXA01000003">
    <property type="protein sequence ID" value="GAY73423.1"/>
    <property type="molecule type" value="Genomic_DNA"/>
</dbReference>
<proteinExistence type="predicted"/>
<protein>
    <submittedName>
        <fullName evidence="1">Lead, cadmium, zinc and mercury transporting ATPase</fullName>
        <ecNumber evidence="1">3.6.3.3</ecNumber>
    </submittedName>
</protein>
<evidence type="ECO:0000313" key="2">
    <source>
        <dbReference type="Proteomes" id="UP000286974"/>
    </source>
</evidence>
<dbReference type="AlphaFoldDB" id="A0A401FM49"/>
<name>A0A401FM49_9LACO</name>
<sequence>MAAGVLAFAGIILDPAVGAILMALSTVVVAINAMGLTANKINN</sequence>
<evidence type="ECO:0000313" key="1">
    <source>
        <dbReference type="EMBL" id="GAY73423.1"/>
    </source>
</evidence>
<dbReference type="Proteomes" id="UP000286974">
    <property type="component" value="Unassembled WGS sequence"/>
</dbReference>
<gene>
    <name evidence="1" type="ORF">NBRC111893_1569</name>
</gene>
<accession>A0A401FM49</accession>
<comment type="caution">
    <text evidence="1">The sequence shown here is derived from an EMBL/GenBank/DDBJ whole genome shotgun (WGS) entry which is preliminary data.</text>
</comment>
<keyword evidence="1" id="KW-0378">Hydrolase</keyword>
<keyword evidence="2" id="KW-1185">Reference proteome</keyword>
<dbReference type="EC" id="3.6.3.3" evidence="1"/>